<evidence type="ECO:0000256" key="1">
    <source>
        <dbReference type="ARBA" id="ARBA00006937"/>
    </source>
</evidence>
<sequence length="463" mass="52066">MAESQLMCMEDGLMPAAVPESRPQFYYSEQQRVALERLITEGDGAFKTLLKDEDSQDFLSAREIKAITSTFLKYQSEENDGGASTSAAKREDSESLRSTYWPQMSDTDVPPLDIGWPSSGLFKGVTKVSVFTHPPKENGPHIKEVARKLIQESCKVVAIVMDLLTDLQILQDLFEASKRGVPVYIVLDLQGAPHFLDMCSRLKVGAKELQNVRTRTVKGVGLSLSMGRIPGNVHSKYMLIDGDKVMFGTYSFSWSSSRMDRNMITVMSGQVVDFYDNDFRELYAISDKLDLFKEFHLSKPRTGTQSRASVPKRPSTATSRFQVNLGDATRGDLKVPAHKYHNPKYLLALGQIPDRGPTEPLQDFLDKMMPPDPSQQDQENPMEDQENIAPLPSQTGKKESKKFRLTFNTKRNKKGKEDKTSDKVIEENAANPSDNTSKNTLTTDETQDSVKKKKGFWSFFKKS</sequence>
<dbReference type="PROSITE" id="PS50035">
    <property type="entry name" value="PLD"/>
    <property type="match status" value="1"/>
</dbReference>
<feature type="compositionally biased region" description="Basic and acidic residues" evidence="2">
    <location>
        <begin position="415"/>
        <end position="426"/>
    </location>
</feature>
<feature type="region of interest" description="Disordered" evidence="2">
    <location>
        <begin position="77"/>
        <end position="102"/>
    </location>
</feature>
<accession>A0ABR3N9G6</accession>
<dbReference type="InterPro" id="IPR001736">
    <property type="entry name" value="PLipase_D/transphosphatidylase"/>
</dbReference>
<dbReference type="PANTHER" id="PTHR16181:SF17">
    <property type="entry name" value="FAMILY WITH SEQUENCE SIMILARITY 83 MEMBER FB"/>
    <property type="match status" value="1"/>
</dbReference>
<evidence type="ECO:0000313" key="5">
    <source>
        <dbReference type="Proteomes" id="UP001558613"/>
    </source>
</evidence>
<dbReference type="Proteomes" id="UP001558613">
    <property type="component" value="Unassembled WGS sequence"/>
</dbReference>
<gene>
    <name evidence="4" type="ORF">QQF64_029305</name>
</gene>
<feature type="compositionally biased region" description="Basic residues" evidence="2">
    <location>
        <begin position="399"/>
        <end position="414"/>
    </location>
</feature>
<comment type="caution">
    <text evidence="4">The sequence shown here is derived from an EMBL/GenBank/DDBJ whole genome shotgun (WGS) entry which is preliminary data.</text>
</comment>
<feature type="compositionally biased region" description="Basic residues" evidence="2">
    <location>
        <begin position="451"/>
        <end position="463"/>
    </location>
</feature>
<keyword evidence="5" id="KW-1185">Reference proteome</keyword>
<evidence type="ECO:0000259" key="3">
    <source>
        <dbReference type="PROSITE" id="PS50035"/>
    </source>
</evidence>
<dbReference type="SUPFAM" id="SSF56024">
    <property type="entry name" value="Phospholipase D/nuclease"/>
    <property type="match status" value="1"/>
</dbReference>
<feature type="region of interest" description="Disordered" evidence="2">
    <location>
        <begin position="350"/>
        <end position="463"/>
    </location>
</feature>
<dbReference type="InterPro" id="IPR050944">
    <property type="entry name" value="FAM83"/>
</dbReference>
<comment type="similarity">
    <text evidence="1">Belongs to the FAM83 family.</text>
</comment>
<feature type="domain" description="PLD phosphodiesterase" evidence="3">
    <location>
        <begin position="229"/>
        <end position="256"/>
    </location>
</feature>
<dbReference type="EMBL" id="JAYMGO010000006">
    <property type="protein sequence ID" value="KAL1273443.1"/>
    <property type="molecule type" value="Genomic_DNA"/>
</dbReference>
<evidence type="ECO:0000256" key="2">
    <source>
        <dbReference type="SAM" id="MobiDB-lite"/>
    </source>
</evidence>
<feature type="region of interest" description="Disordered" evidence="2">
    <location>
        <begin position="300"/>
        <end position="321"/>
    </location>
</feature>
<feature type="compositionally biased region" description="Polar residues" evidence="2">
    <location>
        <begin position="430"/>
        <end position="444"/>
    </location>
</feature>
<dbReference type="Gene3D" id="3.30.870.10">
    <property type="entry name" value="Endonuclease Chain A"/>
    <property type="match status" value="1"/>
</dbReference>
<protein>
    <recommendedName>
        <fullName evidence="3">PLD phosphodiesterase domain-containing protein</fullName>
    </recommendedName>
</protein>
<reference evidence="4 5" key="1">
    <citation type="submission" date="2023-09" db="EMBL/GenBank/DDBJ databases">
        <authorList>
            <person name="Wang M."/>
        </authorList>
    </citation>
    <scope>NUCLEOTIDE SEQUENCE [LARGE SCALE GENOMIC DNA]</scope>
    <source>
        <strain evidence="4">GT-2023</strain>
        <tissue evidence="4">Liver</tissue>
    </source>
</reference>
<organism evidence="4 5">
    <name type="scientific">Cirrhinus molitorella</name>
    <name type="common">mud carp</name>
    <dbReference type="NCBI Taxonomy" id="172907"/>
    <lineage>
        <taxon>Eukaryota</taxon>
        <taxon>Metazoa</taxon>
        <taxon>Chordata</taxon>
        <taxon>Craniata</taxon>
        <taxon>Vertebrata</taxon>
        <taxon>Euteleostomi</taxon>
        <taxon>Actinopterygii</taxon>
        <taxon>Neopterygii</taxon>
        <taxon>Teleostei</taxon>
        <taxon>Ostariophysi</taxon>
        <taxon>Cypriniformes</taxon>
        <taxon>Cyprinidae</taxon>
        <taxon>Labeoninae</taxon>
        <taxon>Labeonini</taxon>
        <taxon>Cirrhinus</taxon>
    </lineage>
</organism>
<dbReference type="PANTHER" id="PTHR16181">
    <property type="entry name" value="PROTEIN FAM83A-RELATED"/>
    <property type="match status" value="1"/>
</dbReference>
<evidence type="ECO:0000313" key="4">
    <source>
        <dbReference type="EMBL" id="KAL1273443.1"/>
    </source>
</evidence>
<dbReference type="InterPro" id="IPR012461">
    <property type="entry name" value="SACK1"/>
</dbReference>
<name>A0ABR3N9G6_9TELE</name>
<dbReference type="Pfam" id="PF07894">
    <property type="entry name" value="SACK1"/>
    <property type="match status" value="1"/>
</dbReference>
<proteinExistence type="inferred from homology"/>